<dbReference type="Proteomes" id="UP000183700">
    <property type="component" value="Unassembled WGS sequence"/>
</dbReference>
<dbReference type="InterPro" id="IPR046348">
    <property type="entry name" value="SIS_dom_sf"/>
</dbReference>
<proteinExistence type="predicted"/>
<dbReference type="RefSeq" id="WP_071862658.1">
    <property type="nucleotide sequence ID" value="NZ_JBHLVS010000010.1"/>
</dbReference>
<dbReference type="Pfam" id="PF01418">
    <property type="entry name" value="HTH_6"/>
    <property type="match status" value="1"/>
</dbReference>
<organism evidence="6 7">
    <name type="scientific">Enterococcus devriesei</name>
    <dbReference type="NCBI Taxonomy" id="319970"/>
    <lineage>
        <taxon>Bacteria</taxon>
        <taxon>Bacillati</taxon>
        <taxon>Bacillota</taxon>
        <taxon>Bacilli</taxon>
        <taxon>Lactobacillales</taxon>
        <taxon>Enterococcaceae</taxon>
        <taxon>Enterococcus</taxon>
    </lineage>
</organism>
<dbReference type="InterPro" id="IPR001347">
    <property type="entry name" value="SIS_dom"/>
</dbReference>
<dbReference type="SUPFAM" id="SSF46689">
    <property type="entry name" value="Homeodomain-like"/>
    <property type="match status" value="1"/>
</dbReference>
<evidence type="ECO:0000256" key="1">
    <source>
        <dbReference type="ARBA" id="ARBA00023015"/>
    </source>
</evidence>
<dbReference type="SUPFAM" id="SSF53697">
    <property type="entry name" value="SIS domain"/>
    <property type="match status" value="1"/>
</dbReference>
<keyword evidence="2" id="KW-0238">DNA-binding</keyword>
<dbReference type="Gene3D" id="3.40.50.10490">
    <property type="entry name" value="Glucose-6-phosphate isomerase like protein, domain 1"/>
    <property type="match status" value="1"/>
</dbReference>
<keyword evidence="3" id="KW-0804">Transcription</keyword>
<sequence length="250" mass="28321">MSLLTSINSDDLSQTELAVYNFIMTNLEKIPYMRVREVAQASHTSSASVMRFIHKIGFDSFPAFRTEIKRRYNQANTKKIDGDFFGNVLQLLQRDQFSADMEKNMPTLASKIVESENVVFIGIGLSGILAEYAARRIMTLGVNCFAVTDPYYPLANRLRNTSDNLIIAISNSGNSSDIVELLTYFQAFPDHYLVSITGNPKSPLAHMSRMVFVHNYEEHRKLGYFDTSSQLPTMLIIERLIAELEITIDL</sequence>
<dbReference type="GO" id="GO:0097367">
    <property type="term" value="F:carbohydrate derivative binding"/>
    <property type="evidence" value="ECO:0007669"/>
    <property type="project" value="InterPro"/>
</dbReference>
<evidence type="ECO:0000313" key="6">
    <source>
        <dbReference type="EMBL" id="OJG35322.1"/>
    </source>
</evidence>
<dbReference type="InterPro" id="IPR009057">
    <property type="entry name" value="Homeodomain-like_sf"/>
</dbReference>
<dbReference type="Gene3D" id="1.10.10.10">
    <property type="entry name" value="Winged helix-like DNA-binding domain superfamily/Winged helix DNA-binding domain"/>
    <property type="match status" value="1"/>
</dbReference>
<comment type="caution">
    <text evidence="6">The sequence shown here is derived from an EMBL/GenBank/DDBJ whole genome shotgun (WGS) entry which is preliminary data.</text>
</comment>
<keyword evidence="7" id="KW-1185">Reference proteome</keyword>
<dbReference type="PANTHER" id="PTHR30514:SF1">
    <property type="entry name" value="HTH-TYPE TRANSCRIPTIONAL REGULATOR HEXR-RELATED"/>
    <property type="match status" value="1"/>
</dbReference>
<dbReference type="PANTHER" id="PTHR30514">
    <property type="entry name" value="GLUCOKINASE"/>
    <property type="match status" value="1"/>
</dbReference>
<dbReference type="PROSITE" id="PS51071">
    <property type="entry name" value="HTH_RPIR"/>
    <property type="match status" value="1"/>
</dbReference>
<feature type="domain" description="HTH rpiR-type" evidence="4">
    <location>
        <begin position="1"/>
        <end position="75"/>
    </location>
</feature>
<dbReference type="InterPro" id="IPR036388">
    <property type="entry name" value="WH-like_DNA-bd_sf"/>
</dbReference>
<dbReference type="PROSITE" id="PS51464">
    <property type="entry name" value="SIS"/>
    <property type="match status" value="1"/>
</dbReference>
<dbReference type="CDD" id="cd05013">
    <property type="entry name" value="SIS_RpiR"/>
    <property type="match status" value="1"/>
</dbReference>
<dbReference type="InterPro" id="IPR035472">
    <property type="entry name" value="RpiR-like_SIS"/>
</dbReference>
<keyword evidence="1" id="KW-0805">Transcription regulation</keyword>
<dbReference type="GO" id="GO:1901135">
    <property type="term" value="P:carbohydrate derivative metabolic process"/>
    <property type="evidence" value="ECO:0007669"/>
    <property type="project" value="InterPro"/>
</dbReference>
<dbReference type="InterPro" id="IPR047640">
    <property type="entry name" value="RpiR-like"/>
</dbReference>
<dbReference type="Pfam" id="PF01380">
    <property type="entry name" value="SIS"/>
    <property type="match status" value="1"/>
</dbReference>
<dbReference type="GO" id="GO:0003700">
    <property type="term" value="F:DNA-binding transcription factor activity"/>
    <property type="evidence" value="ECO:0007669"/>
    <property type="project" value="InterPro"/>
</dbReference>
<evidence type="ECO:0000259" key="5">
    <source>
        <dbReference type="PROSITE" id="PS51464"/>
    </source>
</evidence>
<dbReference type="InterPro" id="IPR000281">
    <property type="entry name" value="HTH_RpiR"/>
</dbReference>
<evidence type="ECO:0000256" key="3">
    <source>
        <dbReference type="ARBA" id="ARBA00023163"/>
    </source>
</evidence>
<dbReference type="EMBL" id="JXKM01000007">
    <property type="protein sequence ID" value="OJG35322.1"/>
    <property type="molecule type" value="Genomic_DNA"/>
</dbReference>
<feature type="domain" description="SIS" evidence="5">
    <location>
        <begin position="108"/>
        <end position="246"/>
    </location>
</feature>
<dbReference type="GO" id="GO:0003677">
    <property type="term" value="F:DNA binding"/>
    <property type="evidence" value="ECO:0007669"/>
    <property type="project" value="UniProtKB-KW"/>
</dbReference>
<evidence type="ECO:0000313" key="7">
    <source>
        <dbReference type="Proteomes" id="UP000183700"/>
    </source>
</evidence>
<accession>A0A1L8STY1</accession>
<dbReference type="STRING" id="319970.RV00_GL002876"/>
<evidence type="ECO:0000256" key="2">
    <source>
        <dbReference type="ARBA" id="ARBA00023125"/>
    </source>
</evidence>
<protein>
    <submittedName>
        <fullName evidence="6">Transcription regulator</fullName>
    </submittedName>
</protein>
<evidence type="ECO:0000259" key="4">
    <source>
        <dbReference type="PROSITE" id="PS51071"/>
    </source>
</evidence>
<name>A0A1L8STY1_9ENTE</name>
<dbReference type="AlphaFoldDB" id="A0A1L8STY1"/>
<reference evidence="6 7" key="1">
    <citation type="submission" date="2014-12" db="EMBL/GenBank/DDBJ databases">
        <title>Draft genome sequences of 29 type strains of Enterococci.</title>
        <authorList>
            <person name="Zhong Z."/>
            <person name="Sun Z."/>
            <person name="Liu W."/>
            <person name="Zhang W."/>
            <person name="Zhang H."/>
        </authorList>
    </citation>
    <scope>NUCLEOTIDE SEQUENCE [LARGE SCALE GENOMIC DNA]</scope>
    <source>
        <strain evidence="6 7">DSM 22802</strain>
    </source>
</reference>
<gene>
    <name evidence="6" type="ORF">RV00_GL002876</name>
</gene>